<feature type="compositionally biased region" description="Low complexity" evidence="1">
    <location>
        <begin position="87"/>
        <end position="104"/>
    </location>
</feature>
<feature type="domain" description="Pyrin" evidence="4">
    <location>
        <begin position="1"/>
        <end position="89"/>
    </location>
</feature>
<dbReference type="PROSITE" id="PS50824">
    <property type="entry name" value="DAPIN"/>
    <property type="match status" value="1"/>
</dbReference>
<gene>
    <name evidence="5" type="ORF">GOODEAATRI_012528</name>
</gene>
<dbReference type="CDD" id="cd08321">
    <property type="entry name" value="Pyrin_ASC-like"/>
    <property type="match status" value="1"/>
</dbReference>
<proteinExistence type="predicted"/>
<sequence>MCDEEGLIDVLDDISDDEFTTFKWHLKKETWKGIDPIKTTKLQRAERLDVVDLMVQKYQLSGAMMVMMNVFKKINRNDLVKKLTDLSPEAEAPGPASSSNSSDNSVDKLTSVRGQFVNKVSAAVLQQLLDRMLEEKVLTDCEMEFGNINKGDKARSVVDMVRNKGSKASSALITALCEVDPCLAEELKLK</sequence>
<evidence type="ECO:0000313" key="5">
    <source>
        <dbReference type="EMBL" id="MEQ2158458.1"/>
    </source>
</evidence>
<dbReference type="SMART" id="SM01289">
    <property type="entry name" value="PYRIN"/>
    <property type="match status" value="1"/>
</dbReference>
<dbReference type="EMBL" id="JAHRIO010000806">
    <property type="protein sequence ID" value="MEQ2158458.1"/>
    <property type="molecule type" value="Genomic_DNA"/>
</dbReference>
<dbReference type="Pfam" id="PF00619">
    <property type="entry name" value="CARD"/>
    <property type="match status" value="1"/>
</dbReference>
<name>A0ABV0MJ91_9TELE</name>
<evidence type="ECO:0000259" key="2">
    <source>
        <dbReference type="PROSITE" id="PS50168"/>
    </source>
</evidence>
<evidence type="ECO:0000256" key="1">
    <source>
        <dbReference type="SAM" id="MobiDB-lite"/>
    </source>
</evidence>
<comment type="caution">
    <text evidence="5">The sequence shown here is derived from an EMBL/GenBank/DDBJ whole genome shotgun (WGS) entry which is preliminary data.</text>
</comment>
<evidence type="ECO:0000259" key="3">
    <source>
        <dbReference type="PROSITE" id="PS50209"/>
    </source>
</evidence>
<dbReference type="Proteomes" id="UP001476798">
    <property type="component" value="Unassembled WGS sequence"/>
</dbReference>
<reference evidence="5 6" key="1">
    <citation type="submission" date="2021-06" db="EMBL/GenBank/DDBJ databases">
        <authorList>
            <person name="Palmer J.M."/>
        </authorList>
    </citation>
    <scope>NUCLEOTIDE SEQUENCE [LARGE SCALE GENOMIC DNA]</scope>
    <source>
        <strain evidence="5 6">GA_2019</strain>
        <tissue evidence="5">Muscle</tissue>
    </source>
</reference>
<feature type="domain" description="DED" evidence="2">
    <location>
        <begin position="7"/>
        <end position="85"/>
    </location>
</feature>
<keyword evidence="6" id="KW-1185">Reference proteome</keyword>
<dbReference type="SUPFAM" id="SSF47986">
    <property type="entry name" value="DEATH domain"/>
    <property type="match status" value="2"/>
</dbReference>
<dbReference type="Gene3D" id="1.10.533.10">
    <property type="entry name" value="Death Domain, Fas"/>
    <property type="match status" value="2"/>
</dbReference>
<dbReference type="InterPro" id="IPR001315">
    <property type="entry name" value="CARD"/>
</dbReference>
<dbReference type="InterPro" id="IPR001875">
    <property type="entry name" value="DED_dom"/>
</dbReference>
<feature type="domain" description="CARD" evidence="3">
    <location>
        <begin position="101"/>
        <end position="190"/>
    </location>
</feature>
<evidence type="ECO:0000259" key="4">
    <source>
        <dbReference type="PROSITE" id="PS50824"/>
    </source>
</evidence>
<dbReference type="InterPro" id="IPR004020">
    <property type="entry name" value="DAPIN"/>
</dbReference>
<feature type="region of interest" description="Disordered" evidence="1">
    <location>
        <begin position="87"/>
        <end position="106"/>
    </location>
</feature>
<dbReference type="PROSITE" id="PS50168">
    <property type="entry name" value="DED"/>
    <property type="match status" value="1"/>
</dbReference>
<protein>
    <recommendedName>
        <fullName evidence="7">CARD domain-containing protein</fullName>
    </recommendedName>
</protein>
<evidence type="ECO:0000313" key="6">
    <source>
        <dbReference type="Proteomes" id="UP001476798"/>
    </source>
</evidence>
<accession>A0ABV0MJ91</accession>
<dbReference type="Pfam" id="PF02758">
    <property type="entry name" value="PYRIN"/>
    <property type="match status" value="1"/>
</dbReference>
<dbReference type="InterPro" id="IPR011029">
    <property type="entry name" value="DEATH-like_dom_sf"/>
</dbReference>
<dbReference type="PROSITE" id="PS50209">
    <property type="entry name" value="CARD"/>
    <property type="match status" value="1"/>
</dbReference>
<organism evidence="5 6">
    <name type="scientific">Goodea atripinnis</name>
    <dbReference type="NCBI Taxonomy" id="208336"/>
    <lineage>
        <taxon>Eukaryota</taxon>
        <taxon>Metazoa</taxon>
        <taxon>Chordata</taxon>
        <taxon>Craniata</taxon>
        <taxon>Vertebrata</taxon>
        <taxon>Euteleostomi</taxon>
        <taxon>Actinopterygii</taxon>
        <taxon>Neopterygii</taxon>
        <taxon>Teleostei</taxon>
        <taxon>Neoteleostei</taxon>
        <taxon>Acanthomorphata</taxon>
        <taxon>Ovalentaria</taxon>
        <taxon>Atherinomorphae</taxon>
        <taxon>Cyprinodontiformes</taxon>
        <taxon>Goodeidae</taxon>
        <taxon>Goodea</taxon>
    </lineage>
</organism>
<evidence type="ECO:0008006" key="7">
    <source>
        <dbReference type="Google" id="ProtNLM"/>
    </source>
</evidence>